<evidence type="ECO:0008006" key="9">
    <source>
        <dbReference type="Google" id="ProtNLM"/>
    </source>
</evidence>
<evidence type="ECO:0000313" key="8">
    <source>
        <dbReference type="EMBL" id="KKM61482.1"/>
    </source>
</evidence>
<evidence type="ECO:0000256" key="5">
    <source>
        <dbReference type="ARBA" id="ARBA00022989"/>
    </source>
</evidence>
<feature type="transmembrane region" description="Helical" evidence="7">
    <location>
        <begin position="400"/>
        <end position="420"/>
    </location>
</feature>
<dbReference type="GO" id="GO:0005886">
    <property type="term" value="C:plasma membrane"/>
    <property type="evidence" value="ECO:0007669"/>
    <property type="project" value="UniProtKB-SubCell"/>
</dbReference>
<feature type="transmembrane region" description="Helical" evidence="7">
    <location>
        <begin position="236"/>
        <end position="257"/>
    </location>
</feature>
<sequence>MSMNLKEDYISLSTRFKDILKNKTLFYAVFLNIFYFIFGLTLTLTLLKDNNDFVVYYRAGQLFLYDLNGLYDPINFTSIGIWPFRYLPISAIYFMLFYLLGFNLGFILFSIINLILNILICVLLYKIIILIKGKDFESEKKRVLLYISIFLMSLPNLFNYILGQINLYVTFLILLSLFLFLKYESLKWDFISSFILGLSVIFKPITILMIPFLLVLKYNYKIRKFEFNLPKTLIRLVGALIPLFFNLLFFFLFPVLWKGFLESNFTGTEPIQSNHSFSISKLIINYYIFNNLPPSALLIIIILLLFFSCLGIIVYVFRRFEQNSIVIGYTFAILIMLLVYFDTWDHHLLMLTPLLIILVFLLPRNSEITKKFLKPSFIFLSFFDLIFMGIWFITQEFFPFNFMSTIFLSLTFFGIGKVCLEKHSND</sequence>
<feature type="transmembrane region" description="Helical" evidence="7">
    <location>
        <begin position="106"/>
        <end position="131"/>
    </location>
</feature>
<keyword evidence="4 7" id="KW-0812">Transmembrane</keyword>
<keyword evidence="5 7" id="KW-1133">Transmembrane helix</keyword>
<accession>A0A0F9LWN9</accession>
<evidence type="ECO:0000256" key="3">
    <source>
        <dbReference type="ARBA" id="ARBA00022679"/>
    </source>
</evidence>
<proteinExistence type="predicted"/>
<reference evidence="8" key="1">
    <citation type="journal article" date="2015" name="Nature">
        <title>Complex archaea that bridge the gap between prokaryotes and eukaryotes.</title>
        <authorList>
            <person name="Spang A."/>
            <person name="Saw J.H."/>
            <person name="Jorgensen S.L."/>
            <person name="Zaremba-Niedzwiedzka K."/>
            <person name="Martijn J."/>
            <person name="Lind A.E."/>
            <person name="van Eijk R."/>
            <person name="Schleper C."/>
            <person name="Guy L."/>
            <person name="Ettema T.J."/>
        </authorList>
    </citation>
    <scope>NUCLEOTIDE SEQUENCE</scope>
</reference>
<comment type="subcellular location">
    <subcellularLocation>
        <location evidence="1">Cell membrane</location>
        <topology evidence="1">Multi-pass membrane protein</topology>
    </subcellularLocation>
</comment>
<feature type="transmembrane region" description="Helical" evidence="7">
    <location>
        <begin position="143"/>
        <end position="174"/>
    </location>
</feature>
<feature type="transmembrane region" description="Helical" evidence="7">
    <location>
        <begin position="375"/>
        <end position="394"/>
    </location>
</feature>
<feature type="transmembrane region" description="Helical" evidence="7">
    <location>
        <begin position="324"/>
        <end position="341"/>
    </location>
</feature>
<dbReference type="GO" id="GO:0016758">
    <property type="term" value="F:hexosyltransferase activity"/>
    <property type="evidence" value="ECO:0007669"/>
    <property type="project" value="InterPro"/>
</dbReference>
<gene>
    <name evidence="8" type="ORF">LCGC14_1531230</name>
</gene>
<dbReference type="EMBL" id="LAZR01011474">
    <property type="protein sequence ID" value="KKM61482.1"/>
    <property type="molecule type" value="Genomic_DNA"/>
</dbReference>
<comment type="caution">
    <text evidence="8">The sequence shown here is derived from an EMBL/GenBank/DDBJ whole genome shotgun (WGS) entry which is preliminary data.</text>
</comment>
<organism evidence="8">
    <name type="scientific">marine sediment metagenome</name>
    <dbReference type="NCBI Taxonomy" id="412755"/>
    <lineage>
        <taxon>unclassified sequences</taxon>
        <taxon>metagenomes</taxon>
        <taxon>ecological metagenomes</taxon>
    </lineage>
</organism>
<feature type="transmembrane region" description="Helical" evidence="7">
    <location>
        <begin position="83"/>
        <end position="100"/>
    </location>
</feature>
<keyword evidence="2" id="KW-1003">Cell membrane</keyword>
<evidence type="ECO:0000256" key="4">
    <source>
        <dbReference type="ARBA" id="ARBA00022692"/>
    </source>
</evidence>
<feature type="transmembrane region" description="Helical" evidence="7">
    <location>
        <begin position="25"/>
        <end position="47"/>
    </location>
</feature>
<feature type="transmembrane region" description="Helical" evidence="7">
    <location>
        <begin position="296"/>
        <end position="317"/>
    </location>
</feature>
<feature type="transmembrane region" description="Helical" evidence="7">
    <location>
        <begin position="347"/>
        <end position="363"/>
    </location>
</feature>
<dbReference type="Pfam" id="PF09594">
    <property type="entry name" value="GT87"/>
    <property type="match status" value="1"/>
</dbReference>
<protein>
    <recommendedName>
        <fullName evidence="9">Glycosyltransferase RgtA/B/C/D-like domain-containing protein</fullName>
    </recommendedName>
</protein>
<dbReference type="AlphaFoldDB" id="A0A0F9LWN9"/>
<keyword evidence="6 7" id="KW-0472">Membrane</keyword>
<name>A0A0F9LWN9_9ZZZZ</name>
<evidence type="ECO:0000256" key="2">
    <source>
        <dbReference type="ARBA" id="ARBA00022475"/>
    </source>
</evidence>
<evidence type="ECO:0000256" key="6">
    <source>
        <dbReference type="ARBA" id="ARBA00023136"/>
    </source>
</evidence>
<evidence type="ECO:0000256" key="7">
    <source>
        <dbReference type="SAM" id="Phobius"/>
    </source>
</evidence>
<dbReference type="InterPro" id="IPR018584">
    <property type="entry name" value="GT87"/>
</dbReference>
<evidence type="ECO:0000256" key="1">
    <source>
        <dbReference type="ARBA" id="ARBA00004651"/>
    </source>
</evidence>
<keyword evidence="3" id="KW-0808">Transferase</keyword>
<feature type="transmembrane region" description="Helical" evidence="7">
    <location>
        <begin position="194"/>
        <end position="216"/>
    </location>
</feature>